<dbReference type="Pfam" id="PF12832">
    <property type="entry name" value="MFS_1_like"/>
    <property type="match status" value="1"/>
</dbReference>
<dbReference type="EMBL" id="BMAT01009749">
    <property type="protein sequence ID" value="GFS12997.1"/>
    <property type="molecule type" value="Genomic_DNA"/>
</dbReference>
<dbReference type="Gene3D" id="1.20.1250.20">
    <property type="entry name" value="MFS general substrate transporter like domains"/>
    <property type="match status" value="1"/>
</dbReference>
<dbReference type="InterPro" id="IPR024989">
    <property type="entry name" value="MFS_assoc_dom"/>
</dbReference>
<evidence type="ECO:0000313" key="8">
    <source>
        <dbReference type="Proteomes" id="UP000762676"/>
    </source>
</evidence>
<evidence type="ECO:0000259" key="6">
    <source>
        <dbReference type="Pfam" id="PF12832"/>
    </source>
</evidence>
<keyword evidence="2 5" id="KW-0812">Transmembrane</keyword>
<dbReference type="Proteomes" id="UP000762676">
    <property type="component" value="Unassembled WGS sequence"/>
</dbReference>
<evidence type="ECO:0000256" key="2">
    <source>
        <dbReference type="ARBA" id="ARBA00022692"/>
    </source>
</evidence>
<evidence type="ECO:0000256" key="3">
    <source>
        <dbReference type="ARBA" id="ARBA00022989"/>
    </source>
</evidence>
<name>A0AAV4IUP3_9GAST</name>
<evidence type="ECO:0000256" key="4">
    <source>
        <dbReference type="ARBA" id="ARBA00023136"/>
    </source>
</evidence>
<dbReference type="InterPro" id="IPR036259">
    <property type="entry name" value="MFS_trans_sf"/>
</dbReference>
<feature type="domain" description="Major facilitator superfamily associated" evidence="6">
    <location>
        <begin position="9"/>
        <end position="56"/>
    </location>
</feature>
<evidence type="ECO:0000256" key="1">
    <source>
        <dbReference type="ARBA" id="ARBA00004141"/>
    </source>
</evidence>
<reference evidence="7 8" key="1">
    <citation type="journal article" date="2021" name="Elife">
        <title>Chloroplast acquisition without the gene transfer in kleptoplastic sea slugs, Plakobranchus ocellatus.</title>
        <authorList>
            <person name="Maeda T."/>
            <person name="Takahashi S."/>
            <person name="Yoshida T."/>
            <person name="Shimamura S."/>
            <person name="Takaki Y."/>
            <person name="Nagai Y."/>
            <person name="Toyoda A."/>
            <person name="Suzuki Y."/>
            <person name="Arimoto A."/>
            <person name="Ishii H."/>
            <person name="Satoh N."/>
            <person name="Nishiyama T."/>
            <person name="Hasebe M."/>
            <person name="Maruyama T."/>
            <person name="Minagawa J."/>
            <person name="Obokata J."/>
            <person name="Shigenobu S."/>
        </authorList>
    </citation>
    <scope>NUCLEOTIDE SEQUENCE [LARGE SCALE GENOMIC DNA]</scope>
</reference>
<dbReference type="SUPFAM" id="SSF103473">
    <property type="entry name" value="MFS general substrate transporter"/>
    <property type="match status" value="1"/>
</dbReference>
<protein>
    <submittedName>
        <fullName evidence="7">MFS-type transporter SLC18B1</fullName>
    </submittedName>
</protein>
<evidence type="ECO:0000313" key="7">
    <source>
        <dbReference type="EMBL" id="GFS12997.1"/>
    </source>
</evidence>
<feature type="transmembrane region" description="Helical" evidence="5">
    <location>
        <begin position="35"/>
        <end position="53"/>
    </location>
</feature>
<sequence length="57" mass="6237">MFIITTGAASLGFLDPTLALHLDQFGLTTIEVSFFFVIVPLLHALLAPLWGYISDTK</sequence>
<dbReference type="AlphaFoldDB" id="A0AAV4IUP3"/>
<comment type="caution">
    <text evidence="7">The sequence shown here is derived from an EMBL/GenBank/DDBJ whole genome shotgun (WGS) entry which is preliminary data.</text>
</comment>
<keyword evidence="3 5" id="KW-1133">Transmembrane helix</keyword>
<proteinExistence type="predicted"/>
<keyword evidence="4 5" id="KW-0472">Membrane</keyword>
<evidence type="ECO:0000256" key="5">
    <source>
        <dbReference type="SAM" id="Phobius"/>
    </source>
</evidence>
<feature type="non-terminal residue" evidence="7">
    <location>
        <position position="57"/>
    </location>
</feature>
<gene>
    <name evidence="7" type="ORF">ElyMa_004872400</name>
</gene>
<accession>A0AAV4IUP3</accession>
<keyword evidence="8" id="KW-1185">Reference proteome</keyword>
<organism evidence="7 8">
    <name type="scientific">Elysia marginata</name>
    <dbReference type="NCBI Taxonomy" id="1093978"/>
    <lineage>
        <taxon>Eukaryota</taxon>
        <taxon>Metazoa</taxon>
        <taxon>Spiralia</taxon>
        <taxon>Lophotrochozoa</taxon>
        <taxon>Mollusca</taxon>
        <taxon>Gastropoda</taxon>
        <taxon>Heterobranchia</taxon>
        <taxon>Euthyneura</taxon>
        <taxon>Panpulmonata</taxon>
        <taxon>Sacoglossa</taxon>
        <taxon>Placobranchoidea</taxon>
        <taxon>Plakobranchidae</taxon>
        <taxon>Elysia</taxon>
    </lineage>
</organism>
<comment type="subcellular location">
    <subcellularLocation>
        <location evidence="1">Membrane</location>
        <topology evidence="1">Multi-pass membrane protein</topology>
    </subcellularLocation>
</comment>